<sequence length="70" mass="8042">MKLWCEDKRHAQKQVTECDAEDNWRDQTANHQPGIPHGAPACIGYFSTIIKGQRAKEKGAQHQNHRHIKP</sequence>
<gene>
    <name evidence="1" type="ORF">SDC9_177618</name>
</gene>
<evidence type="ECO:0000313" key="1">
    <source>
        <dbReference type="EMBL" id="MPN30160.1"/>
    </source>
</evidence>
<dbReference type="EMBL" id="VSSQ01081168">
    <property type="protein sequence ID" value="MPN30160.1"/>
    <property type="molecule type" value="Genomic_DNA"/>
</dbReference>
<dbReference type="AlphaFoldDB" id="A0A645GUZ2"/>
<organism evidence="1">
    <name type="scientific">bioreactor metagenome</name>
    <dbReference type="NCBI Taxonomy" id="1076179"/>
    <lineage>
        <taxon>unclassified sequences</taxon>
        <taxon>metagenomes</taxon>
        <taxon>ecological metagenomes</taxon>
    </lineage>
</organism>
<proteinExistence type="predicted"/>
<reference evidence="1" key="1">
    <citation type="submission" date="2019-08" db="EMBL/GenBank/DDBJ databases">
        <authorList>
            <person name="Kucharzyk K."/>
            <person name="Murdoch R.W."/>
            <person name="Higgins S."/>
            <person name="Loffler F."/>
        </authorList>
    </citation>
    <scope>NUCLEOTIDE SEQUENCE</scope>
</reference>
<protein>
    <submittedName>
        <fullName evidence="1">Uncharacterized protein</fullName>
    </submittedName>
</protein>
<accession>A0A645GUZ2</accession>
<comment type="caution">
    <text evidence="1">The sequence shown here is derived from an EMBL/GenBank/DDBJ whole genome shotgun (WGS) entry which is preliminary data.</text>
</comment>
<name>A0A645GUZ2_9ZZZZ</name>